<dbReference type="Pfam" id="PF07690">
    <property type="entry name" value="MFS_1"/>
    <property type="match status" value="2"/>
</dbReference>
<evidence type="ECO:0000256" key="5">
    <source>
        <dbReference type="ARBA" id="ARBA00023136"/>
    </source>
</evidence>
<evidence type="ECO:0000256" key="6">
    <source>
        <dbReference type="SAM" id="Phobius"/>
    </source>
</evidence>
<gene>
    <name evidence="8" type="ORF">QBE54_00920</name>
</gene>
<proteinExistence type="predicted"/>
<sequence length="471" mass="50484">MVSAMFTNTLTTTGADSYKRAVLLSITLGSFLTPFMGSSINVALPAIGKEFAMDAVLLGWIPTAYLLAAAVFMVPSGRLADIYGRKKIFTCGVLIYTIASFLAAVSNSPFLLIAFRVLQGTGGAMIFSTGVAILTSVFPPGERGRALGINTATVYLGLSLGPFLGGLLTQYLGWRSLFWLNVVLGLLVIVFTLWKLKDEWAEARGEKFDFLGSLIYACFLVALIYGFSLLPDTSGAWLVLAGSLGFLVFVVWEMKVAHPVLDVNLFRNNTVFAFSNLAALINYSATAALTFLLSLYLQYIKGFNPQGAGLILVAQPAVMAIFSPFAGRISDRVEPRVVASMGMAFTALGLFLFAFLGNATDLTFIVASLLLLGFGFALFSSPNTNAIMSSVEKKFYGVASATLATMRLVGQMLSMGIAMLIFAVFMGRVQITPERYPLFLTSVKVAFMVFASLCVLGIFASLARGNLHGGA</sequence>
<feature type="transmembrane region" description="Helical" evidence="6">
    <location>
        <begin position="178"/>
        <end position="196"/>
    </location>
</feature>
<dbReference type="SUPFAM" id="SSF103473">
    <property type="entry name" value="MFS general substrate transporter"/>
    <property type="match status" value="1"/>
</dbReference>
<dbReference type="PRINTS" id="PR01036">
    <property type="entry name" value="TCRTETB"/>
</dbReference>
<feature type="transmembrane region" description="Helical" evidence="6">
    <location>
        <begin position="208"/>
        <end position="228"/>
    </location>
</feature>
<comment type="subcellular location">
    <subcellularLocation>
        <location evidence="1">Membrane</location>
        <topology evidence="1">Multi-pass membrane protein</topology>
    </subcellularLocation>
</comment>
<dbReference type="InterPro" id="IPR020846">
    <property type="entry name" value="MFS_dom"/>
</dbReference>
<evidence type="ECO:0000313" key="8">
    <source>
        <dbReference type="EMBL" id="WZL76326.1"/>
    </source>
</evidence>
<evidence type="ECO:0000256" key="3">
    <source>
        <dbReference type="ARBA" id="ARBA00022692"/>
    </source>
</evidence>
<evidence type="ECO:0000256" key="4">
    <source>
        <dbReference type="ARBA" id="ARBA00022989"/>
    </source>
</evidence>
<keyword evidence="3 6" id="KW-0812">Transmembrane</keyword>
<feature type="transmembrane region" description="Helical" evidence="6">
    <location>
        <begin position="121"/>
        <end position="140"/>
    </location>
</feature>
<accession>A0ABZ2YDT8</accession>
<feature type="domain" description="Major facilitator superfamily (MFS) profile" evidence="7">
    <location>
        <begin position="22"/>
        <end position="469"/>
    </location>
</feature>
<feature type="transmembrane region" description="Helical" evidence="6">
    <location>
        <begin position="308"/>
        <end position="325"/>
    </location>
</feature>
<dbReference type="PROSITE" id="PS00216">
    <property type="entry name" value="SUGAR_TRANSPORT_1"/>
    <property type="match status" value="1"/>
</dbReference>
<organism evidence="8 9">
    <name type="scientific">Thermatribacter velox</name>
    <dbReference type="NCBI Taxonomy" id="3039681"/>
    <lineage>
        <taxon>Bacteria</taxon>
        <taxon>Pseudomonadati</taxon>
        <taxon>Atribacterota</taxon>
        <taxon>Atribacteria</taxon>
        <taxon>Atribacterales</taxon>
        <taxon>Thermatribacteraceae</taxon>
        <taxon>Thermatribacter</taxon>
    </lineage>
</organism>
<dbReference type="PROSITE" id="PS50850">
    <property type="entry name" value="MFS"/>
    <property type="match status" value="1"/>
</dbReference>
<feature type="transmembrane region" description="Helical" evidence="6">
    <location>
        <begin position="337"/>
        <end position="356"/>
    </location>
</feature>
<feature type="transmembrane region" description="Helical" evidence="6">
    <location>
        <begin position="445"/>
        <end position="463"/>
    </location>
</feature>
<dbReference type="EMBL" id="CP121689">
    <property type="protein sequence ID" value="WZL76326.1"/>
    <property type="molecule type" value="Genomic_DNA"/>
</dbReference>
<feature type="transmembrane region" description="Helical" evidence="6">
    <location>
        <begin position="21"/>
        <end position="44"/>
    </location>
</feature>
<evidence type="ECO:0000256" key="2">
    <source>
        <dbReference type="ARBA" id="ARBA00022448"/>
    </source>
</evidence>
<dbReference type="CDD" id="cd17321">
    <property type="entry name" value="MFS_MMR_MDR_like"/>
    <property type="match status" value="1"/>
</dbReference>
<reference evidence="8 9" key="1">
    <citation type="submission" date="2023-03" db="EMBL/GenBank/DDBJ databases">
        <title>Novel Species.</title>
        <authorList>
            <person name="Ma S."/>
        </authorList>
    </citation>
    <scope>NUCLEOTIDE SEQUENCE [LARGE SCALE GENOMIC DNA]</scope>
    <source>
        <strain evidence="8 9">B11</strain>
    </source>
</reference>
<evidence type="ECO:0000313" key="9">
    <source>
        <dbReference type="Proteomes" id="UP001461341"/>
    </source>
</evidence>
<feature type="transmembrane region" description="Helical" evidence="6">
    <location>
        <begin position="88"/>
        <end position="115"/>
    </location>
</feature>
<keyword evidence="5 6" id="KW-0472">Membrane</keyword>
<keyword evidence="9" id="KW-1185">Reference proteome</keyword>
<feature type="transmembrane region" description="Helical" evidence="6">
    <location>
        <begin position="56"/>
        <end position="76"/>
    </location>
</feature>
<feature type="transmembrane region" description="Helical" evidence="6">
    <location>
        <begin position="362"/>
        <end position="380"/>
    </location>
</feature>
<dbReference type="Gene3D" id="1.20.1250.20">
    <property type="entry name" value="MFS general substrate transporter like domains"/>
    <property type="match status" value="2"/>
</dbReference>
<name>A0ABZ2YDT8_9BACT</name>
<evidence type="ECO:0000256" key="1">
    <source>
        <dbReference type="ARBA" id="ARBA00004141"/>
    </source>
</evidence>
<dbReference type="InterPro" id="IPR036259">
    <property type="entry name" value="MFS_trans_sf"/>
</dbReference>
<dbReference type="RefSeq" id="WP_369018484.1">
    <property type="nucleotide sequence ID" value="NZ_CP121689.1"/>
</dbReference>
<dbReference type="InterPro" id="IPR005829">
    <property type="entry name" value="Sugar_transporter_CS"/>
</dbReference>
<feature type="transmembrane region" description="Helical" evidence="6">
    <location>
        <begin position="273"/>
        <end position="296"/>
    </location>
</feature>
<dbReference type="PANTHER" id="PTHR42718:SF9">
    <property type="entry name" value="MAJOR FACILITATOR SUPERFAMILY MULTIDRUG TRANSPORTER MFSC"/>
    <property type="match status" value="1"/>
</dbReference>
<protein>
    <submittedName>
        <fullName evidence="8">MFS transporter</fullName>
    </submittedName>
</protein>
<evidence type="ECO:0000259" key="7">
    <source>
        <dbReference type="PROSITE" id="PS50850"/>
    </source>
</evidence>
<feature type="transmembrane region" description="Helical" evidence="6">
    <location>
        <begin position="152"/>
        <end position="172"/>
    </location>
</feature>
<dbReference type="Proteomes" id="UP001461341">
    <property type="component" value="Chromosome"/>
</dbReference>
<keyword evidence="2" id="KW-0813">Transport</keyword>
<feature type="transmembrane region" description="Helical" evidence="6">
    <location>
        <begin position="401"/>
        <end position="425"/>
    </location>
</feature>
<keyword evidence="4 6" id="KW-1133">Transmembrane helix</keyword>
<dbReference type="InterPro" id="IPR011701">
    <property type="entry name" value="MFS"/>
</dbReference>
<dbReference type="PANTHER" id="PTHR42718">
    <property type="entry name" value="MAJOR FACILITATOR SUPERFAMILY MULTIDRUG TRANSPORTER MFSC"/>
    <property type="match status" value="1"/>
</dbReference>
<feature type="transmembrane region" description="Helical" evidence="6">
    <location>
        <begin position="234"/>
        <end position="252"/>
    </location>
</feature>